<evidence type="ECO:0000313" key="1">
    <source>
        <dbReference type="EMBL" id="KAK6189957.1"/>
    </source>
</evidence>
<sequence>MQIVLGNIVRFNTRFLYDCVLGRASWNSSVKITPEAFGELRFWNNSLRHLNSSGVEICNLDAENTFDFEVFCDASDVGFGGYFSACLDARFESGEVFGNWHNHERVQSSTWRELAGVQRTVRSFAKTFENKRLIVSLDNKNVEHILKVGSSKMNLHGMASDIRYNCKENNINLHAVWVPGEQNKKADGSIMMTGV</sequence>
<evidence type="ECO:0008006" key="3">
    <source>
        <dbReference type="Google" id="ProtNLM"/>
    </source>
</evidence>
<evidence type="ECO:0000313" key="2">
    <source>
        <dbReference type="Proteomes" id="UP001347796"/>
    </source>
</evidence>
<dbReference type="SUPFAM" id="SSF56672">
    <property type="entry name" value="DNA/RNA polymerases"/>
    <property type="match status" value="1"/>
</dbReference>
<dbReference type="AlphaFoldDB" id="A0AAN8K658"/>
<reference evidence="1 2" key="1">
    <citation type="submission" date="2024-01" db="EMBL/GenBank/DDBJ databases">
        <title>The genome of the rayed Mediterranean limpet Patella caerulea (Linnaeus, 1758).</title>
        <authorList>
            <person name="Anh-Thu Weber A."/>
            <person name="Halstead-Nussloch G."/>
        </authorList>
    </citation>
    <scope>NUCLEOTIDE SEQUENCE [LARGE SCALE GENOMIC DNA]</scope>
    <source>
        <strain evidence="1">AATW-2023a</strain>
        <tissue evidence="1">Whole specimen</tissue>
    </source>
</reference>
<dbReference type="PANTHER" id="PTHR33050:SF7">
    <property type="entry name" value="RIBONUCLEASE H"/>
    <property type="match status" value="1"/>
</dbReference>
<proteinExistence type="predicted"/>
<dbReference type="PANTHER" id="PTHR33050">
    <property type="entry name" value="REVERSE TRANSCRIPTASE DOMAIN-CONTAINING PROTEIN"/>
    <property type="match status" value="1"/>
</dbReference>
<dbReference type="Proteomes" id="UP001347796">
    <property type="component" value="Unassembled WGS sequence"/>
</dbReference>
<dbReference type="InterPro" id="IPR052055">
    <property type="entry name" value="Hepadnavirus_pol/RT"/>
</dbReference>
<dbReference type="InterPro" id="IPR043502">
    <property type="entry name" value="DNA/RNA_pol_sf"/>
</dbReference>
<comment type="caution">
    <text evidence="1">The sequence shown here is derived from an EMBL/GenBank/DDBJ whole genome shotgun (WGS) entry which is preliminary data.</text>
</comment>
<protein>
    <recommendedName>
        <fullName evidence="3">RNase H type-1 domain-containing protein</fullName>
    </recommendedName>
</protein>
<name>A0AAN8K658_PATCE</name>
<keyword evidence="2" id="KW-1185">Reference proteome</keyword>
<organism evidence="1 2">
    <name type="scientific">Patella caerulea</name>
    <name type="common">Rayed Mediterranean limpet</name>
    <dbReference type="NCBI Taxonomy" id="87958"/>
    <lineage>
        <taxon>Eukaryota</taxon>
        <taxon>Metazoa</taxon>
        <taxon>Spiralia</taxon>
        <taxon>Lophotrochozoa</taxon>
        <taxon>Mollusca</taxon>
        <taxon>Gastropoda</taxon>
        <taxon>Patellogastropoda</taxon>
        <taxon>Patelloidea</taxon>
        <taxon>Patellidae</taxon>
        <taxon>Patella</taxon>
    </lineage>
</organism>
<dbReference type="EMBL" id="JAZGQO010000002">
    <property type="protein sequence ID" value="KAK6189957.1"/>
    <property type="molecule type" value="Genomic_DNA"/>
</dbReference>
<gene>
    <name evidence="1" type="ORF">SNE40_001916</name>
</gene>
<dbReference type="CDD" id="cd09275">
    <property type="entry name" value="RNase_HI_RT_DIRS1"/>
    <property type="match status" value="1"/>
</dbReference>
<accession>A0AAN8K658</accession>